<proteinExistence type="predicted"/>
<evidence type="ECO:0008006" key="3">
    <source>
        <dbReference type="Google" id="ProtNLM"/>
    </source>
</evidence>
<keyword evidence="2" id="KW-1185">Reference proteome</keyword>
<name>A0AAD6S584_9AGAR</name>
<accession>A0AAD6S584</accession>
<sequence length="218" mass="24654">MSTLELIFDAHKSYKLWSWTNGSVHYVAHYIRRLHPNNTPSGRENIWTVRIGERGSERAPRSNRDEDADVGVVKLAFTREAAKALEREAHCYAQLQDVQGIAVPRCLGHFHSKTKGVEMSCLVLDYCVGAPGEQMYEPHRKIMAAAYALHERNVMHGDLLDGRHFVKNGRRMLIVDFAAAVPHQCPHNREIRGPDGRRCIGVCPELSALARIYGVYKP</sequence>
<dbReference type="EMBL" id="JARJCM010000272">
    <property type="protein sequence ID" value="KAJ7020155.1"/>
    <property type="molecule type" value="Genomic_DNA"/>
</dbReference>
<dbReference type="SUPFAM" id="SSF56112">
    <property type="entry name" value="Protein kinase-like (PK-like)"/>
    <property type="match status" value="1"/>
</dbReference>
<protein>
    <recommendedName>
        <fullName evidence="3">Protein kinase domain-containing protein</fullName>
    </recommendedName>
</protein>
<evidence type="ECO:0000313" key="1">
    <source>
        <dbReference type="EMBL" id="KAJ7020155.1"/>
    </source>
</evidence>
<dbReference type="InterPro" id="IPR011009">
    <property type="entry name" value="Kinase-like_dom_sf"/>
</dbReference>
<organism evidence="1 2">
    <name type="scientific">Mycena alexandri</name>
    <dbReference type="NCBI Taxonomy" id="1745969"/>
    <lineage>
        <taxon>Eukaryota</taxon>
        <taxon>Fungi</taxon>
        <taxon>Dikarya</taxon>
        <taxon>Basidiomycota</taxon>
        <taxon>Agaricomycotina</taxon>
        <taxon>Agaricomycetes</taxon>
        <taxon>Agaricomycetidae</taxon>
        <taxon>Agaricales</taxon>
        <taxon>Marasmiineae</taxon>
        <taxon>Mycenaceae</taxon>
        <taxon>Mycena</taxon>
    </lineage>
</organism>
<evidence type="ECO:0000313" key="2">
    <source>
        <dbReference type="Proteomes" id="UP001218188"/>
    </source>
</evidence>
<dbReference type="AlphaFoldDB" id="A0AAD6S584"/>
<reference evidence="1" key="1">
    <citation type="submission" date="2023-03" db="EMBL/GenBank/DDBJ databases">
        <title>Massive genome expansion in bonnet fungi (Mycena s.s.) driven by repeated elements and novel gene families across ecological guilds.</title>
        <authorList>
            <consortium name="Lawrence Berkeley National Laboratory"/>
            <person name="Harder C.B."/>
            <person name="Miyauchi S."/>
            <person name="Viragh M."/>
            <person name="Kuo A."/>
            <person name="Thoen E."/>
            <person name="Andreopoulos B."/>
            <person name="Lu D."/>
            <person name="Skrede I."/>
            <person name="Drula E."/>
            <person name="Henrissat B."/>
            <person name="Morin E."/>
            <person name="Kohler A."/>
            <person name="Barry K."/>
            <person name="LaButti K."/>
            <person name="Morin E."/>
            <person name="Salamov A."/>
            <person name="Lipzen A."/>
            <person name="Mereny Z."/>
            <person name="Hegedus B."/>
            <person name="Baldrian P."/>
            <person name="Stursova M."/>
            <person name="Weitz H."/>
            <person name="Taylor A."/>
            <person name="Grigoriev I.V."/>
            <person name="Nagy L.G."/>
            <person name="Martin F."/>
            <person name="Kauserud H."/>
        </authorList>
    </citation>
    <scope>NUCLEOTIDE SEQUENCE</scope>
    <source>
        <strain evidence="1">CBHHK200</strain>
    </source>
</reference>
<dbReference type="Proteomes" id="UP001218188">
    <property type="component" value="Unassembled WGS sequence"/>
</dbReference>
<gene>
    <name evidence="1" type="ORF">C8F04DRAFT_1145260</name>
</gene>
<comment type="caution">
    <text evidence="1">The sequence shown here is derived from an EMBL/GenBank/DDBJ whole genome shotgun (WGS) entry which is preliminary data.</text>
</comment>